<evidence type="ECO:0000256" key="3">
    <source>
        <dbReference type="ARBA" id="ARBA00022833"/>
    </source>
</evidence>
<dbReference type="EMBL" id="GEZM01028909">
    <property type="protein sequence ID" value="JAV86198.1"/>
    <property type="molecule type" value="Transcribed_RNA"/>
</dbReference>
<dbReference type="Proteomes" id="UP000327044">
    <property type="component" value="Unassembled WGS sequence"/>
</dbReference>
<dbReference type="GO" id="GO:0008270">
    <property type="term" value="F:zinc ion binding"/>
    <property type="evidence" value="ECO:0007669"/>
    <property type="project" value="UniProtKB-KW"/>
</dbReference>
<dbReference type="GO" id="GO:0061630">
    <property type="term" value="F:ubiquitin protein ligase activity"/>
    <property type="evidence" value="ECO:0007669"/>
    <property type="project" value="TreeGrafter"/>
</dbReference>
<dbReference type="InterPro" id="IPR052088">
    <property type="entry name" value="E3_ubiquitin-ligase_SINA"/>
</dbReference>
<reference evidence="5" key="1">
    <citation type="journal article" date="2016" name="Sci. Rep.">
        <title>Molecular characterization of firefly nuptial gifts: a multi-omics approach sheds light on postcopulatory sexual selection.</title>
        <authorList>
            <person name="Al-Wathiqui N."/>
            <person name="Fallon T.R."/>
            <person name="South A."/>
            <person name="Weng J.K."/>
            <person name="Lewis S.M."/>
        </authorList>
    </citation>
    <scope>NUCLEOTIDE SEQUENCE</scope>
</reference>
<protein>
    <recommendedName>
        <fullName evidence="4">E3 ubiquitin-protein ligase Sina-like RING finger domain-containing protein</fullName>
    </recommendedName>
</protein>
<dbReference type="InterPro" id="IPR013083">
    <property type="entry name" value="Znf_RING/FYVE/PHD"/>
</dbReference>
<keyword evidence="7" id="KW-1185">Reference proteome</keyword>
<keyword evidence="2" id="KW-0863">Zinc-finger</keyword>
<feature type="non-terminal residue" evidence="5">
    <location>
        <position position="221"/>
    </location>
</feature>
<dbReference type="Pfam" id="PF21362">
    <property type="entry name" value="Sina_RING"/>
    <property type="match status" value="1"/>
</dbReference>
<dbReference type="EMBL" id="GEZM01028910">
    <property type="protein sequence ID" value="JAV86197.1"/>
    <property type="molecule type" value="Transcribed_RNA"/>
</dbReference>
<dbReference type="EMBL" id="VVIM01000003">
    <property type="protein sequence ID" value="KAB0800939.1"/>
    <property type="molecule type" value="Genomic_DNA"/>
</dbReference>
<dbReference type="SUPFAM" id="SSF57850">
    <property type="entry name" value="RING/U-box"/>
    <property type="match status" value="1"/>
</dbReference>
<sequence>MEKYKSAKCPVCWKIFAGKIFLCARGHSVCHFCSSAILKCPTCDQEITTVRNLTLEAIIKELCPNLKPKDVCMCPSSLLCETFHGKKQDLIGHMQKCHSRDLIISAQRMGIKITKSLCYSKAEEQFFKVIYCNQKFFKLHVNVQHTMLMVYFSVRIINETIQGKFEVSSQNQIRTNRFSAPITSYKRGDPDLHRTVPVPRMLITHNIDNRAMLVVYLNLIF</sequence>
<organism evidence="5">
    <name type="scientific">Photinus pyralis</name>
    <name type="common">Common eastern firefly</name>
    <name type="synonym">Lampyris pyralis</name>
    <dbReference type="NCBI Taxonomy" id="7054"/>
    <lineage>
        <taxon>Eukaryota</taxon>
        <taxon>Metazoa</taxon>
        <taxon>Ecdysozoa</taxon>
        <taxon>Arthropoda</taxon>
        <taxon>Hexapoda</taxon>
        <taxon>Insecta</taxon>
        <taxon>Pterygota</taxon>
        <taxon>Neoptera</taxon>
        <taxon>Endopterygota</taxon>
        <taxon>Coleoptera</taxon>
        <taxon>Polyphaga</taxon>
        <taxon>Elateriformia</taxon>
        <taxon>Elateroidea</taxon>
        <taxon>Lampyridae</taxon>
        <taxon>Lampyrinae</taxon>
        <taxon>Photinus</taxon>
    </lineage>
</organism>
<name>A0A1Y1MSC0_PHOPY</name>
<evidence type="ECO:0000313" key="7">
    <source>
        <dbReference type="Proteomes" id="UP000327044"/>
    </source>
</evidence>
<evidence type="ECO:0000313" key="6">
    <source>
        <dbReference type="EMBL" id="KAB0800939.1"/>
    </source>
</evidence>
<evidence type="ECO:0000256" key="1">
    <source>
        <dbReference type="ARBA" id="ARBA00022723"/>
    </source>
</evidence>
<evidence type="ECO:0000259" key="4">
    <source>
        <dbReference type="Pfam" id="PF21362"/>
    </source>
</evidence>
<keyword evidence="3" id="KW-0862">Zinc</keyword>
<feature type="domain" description="E3 ubiquitin-protein ligase Sina-like RING finger" evidence="4">
    <location>
        <begin position="9"/>
        <end position="43"/>
    </location>
</feature>
<keyword evidence="1" id="KW-0479">Metal-binding</keyword>
<dbReference type="AlphaFoldDB" id="A0A1Y1MSC0"/>
<dbReference type="PANTHER" id="PTHR10315:SF117">
    <property type="entry name" value="RING-TYPE E3 UBIQUITIN TRANSFERASE"/>
    <property type="match status" value="1"/>
</dbReference>
<accession>A0A1Y1MSC0</accession>
<gene>
    <name evidence="6" type="ORF">PPYR_05293</name>
</gene>
<dbReference type="GO" id="GO:0005737">
    <property type="term" value="C:cytoplasm"/>
    <property type="evidence" value="ECO:0007669"/>
    <property type="project" value="TreeGrafter"/>
</dbReference>
<dbReference type="InParanoid" id="A0A1Y1MSC0"/>
<evidence type="ECO:0000313" key="5">
    <source>
        <dbReference type="EMBL" id="JAV86197.1"/>
    </source>
</evidence>
<reference evidence="6" key="3">
    <citation type="submission" date="2019-08" db="EMBL/GenBank/DDBJ databases">
        <authorList>
            <consortium name="Photinus pyralis genome working group"/>
            <person name="Fallon T.R."/>
            <person name="Sander Lower S.E."/>
            <person name="Weng J.-K."/>
        </authorList>
    </citation>
    <scope>NUCLEOTIDE SEQUENCE</scope>
    <source>
        <strain evidence="6">1611_PpyrPB1</strain>
        <tissue evidence="6">Whole body</tissue>
    </source>
</reference>
<evidence type="ECO:0000256" key="2">
    <source>
        <dbReference type="ARBA" id="ARBA00022771"/>
    </source>
</evidence>
<dbReference type="PANTHER" id="PTHR10315">
    <property type="entry name" value="E3 UBIQUITIN PROTEIN LIGASE SIAH"/>
    <property type="match status" value="1"/>
</dbReference>
<dbReference type="InterPro" id="IPR049548">
    <property type="entry name" value="Sina-like_RING"/>
</dbReference>
<dbReference type="Gene3D" id="3.30.40.10">
    <property type="entry name" value="Zinc/RING finger domain, C3HC4 (zinc finger)"/>
    <property type="match status" value="1"/>
</dbReference>
<reference evidence="6 7" key="2">
    <citation type="journal article" date="2018" name="Elife">
        <title>Firefly genomes illuminate parallel origins of bioluminescence in beetles.</title>
        <authorList>
            <person name="Fallon T.R."/>
            <person name="Lower S.E."/>
            <person name="Chang C.H."/>
            <person name="Bessho-Uehara M."/>
            <person name="Martin G.J."/>
            <person name="Bewick A.J."/>
            <person name="Behringer M."/>
            <person name="Debat H.J."/>
            <person name="Wong I."/>
            <person name="Day J.C."/>
            <person name="Suvorov A."/>
            <person name="Silva C.J."/>
            <person name="Stanger-Hall K.F."/>
            <person name="Hall D.W."/>
            <person name="Schmitz R.J."/>
            <person name="Nelson D.R."/>
            <person name="Lewis S.M."/>
            <person name="Shigenobu S."/>
            <person name="Bybee S.M."/>
            <person name="Larracuente A.M."/>
            <person name="Oba Y."/>
            <person name="Weng J.K."/>
        </authorList>
    </citation>
    <scope>NUCLEOTIDE SEQUENCE [LARGE SCALE GENOMIC DNA]</scope>
    <source>
        <strain evidence="6">1611_PpyrPB1</strain>
        <tissue evidence="6">Whole body</tissue>
    </source>
</reference>
<proteinExistence type="predicted"/>